<feature type="domain" description="POTRA" evidence="6">
    <location>
        <begin position="1"/>
        <end position="77"/>
    </location>
</feature>
<dbReference type="Pfam" id="PF01103">
    <property type="entry name" value="Omp85"/>
    <property type="match status" value="1"/>
</dbReference>
<name>X0X5Q8_9ZZZZ</name>
<evidence type="ECO:0000313" key="7">
    <source>
        <dbReference type="EMBL" id="GAG20341.1"/>
    </source>
</evidence>
<dbReference type="AlphaFoldDB" id="X0X5Q8"/>
<feature type="non-terminal residue" evidence="7">
    <location>
        <position position="258"/>
    </location>
</feature>
<dbReference type="InterPro" id="IPR034746">
    <property type="entry name" value="POTRA"/>
</dbReference>
<keyword evidence="5" id="KW-0998">Cell outer membrane</keyword>
<dbReference type="PANTHER" id="PTHR12815">
    <property type="entry name" value="SORTING AND ASSEMBLY MACHINERY SAMM50 PROTEIN FAMILY MEMBER"/>
    <property type="match status" value="1"/>
</dbReference>
<dbReference type="Gene3D" id="3.10.20.310">
    <property type="entry name" value="membrane protein fhac"/>
    <property type="match status" value="2"/>
</dbReference>
<dbReference type="Pfam" id="PF07244">
    <property type="entry name" value="POTRA"/>
    <property type="match status" value="2"/>
</dbReference>
<evidence type="ECO:0000256" key="4">
    <source>
        <dbReference type="ARBA" id="ARBA00023136"/>
    </source>
</evidence>
<keyword evidence="3" id="KW-0732">Signal</keyword>
<evidence type="ECO:0000259" key="6">
    <source>
        <dbReference type="PROSITE" id="PS51779"/>
    </source>
</evidence>
<evidence type="ECO:0000256" key="3">
    <source>
        <dbReference type="ARBA" id="ARBA00022729"/>
    </source>
</evidence>
<dbReference type="Gene3D" id="2.40.160.50">
    <property type="entry name" value="membrane protein fhac: a member of the omp85/tpsb transporter family"/>
    <property type="match status" value="1"/>
</dbReference>
<keyword evidence="4" id="KW-0472">Membrane</keyword>
<evidence type="ECO:0000256" key="5">
    <source>
        <dbReference type="ARBA" id="ARBA00023237"/>
    </source>
</evidence>
<sequence length="258" mass="29243">MGSLIISGNELFTDEEIKGEMVLKESMVYNELQFDRDLFQVHTLYYNKGYAFAQMEPTKKIDEKEAKIDISLDITEGPLAYIGKIEITGNEKTKDYVIRRELVIGPGEVFNYKKILRSQEKLYNLGYFERLDIEGEEGVKIDTYPGKEPDILNLVFDVKEKKTGTLNLGMGYSSVDGAVGQISVSEINLLGRGYQASATVEFGAKRQNYDLRFTNPWLFNTPTYLSVGAWHKTRVRDSYDIERGGGDITLGHPITDFS</sequence>
<dbReference type="InterPro" id="IPR000184">
    <property type="entry name" value="Bac_surfAg_D15"/>
</dbReference>
<comment type="caution">
    <text evidence="7">The sequence shown here is derived from an EMBL/GenBank/DDBJ whole genome shotgun (WGS) entry which is preliminary data.</text>
</comment>
<evidence type="ECO:0000256" key="1">
    <source>
        <dbReference type="ARBA" id="ARBA00004370"/>
    </source>
</evidence>
<proteinExistence type="predicted"/>
<dbReference type="InterPro" id="IPR039910">
    <property type="entry name" value="D15-like"/>
</dbReference>
<reference evidence="7" key="1">
    <citation type="journal article" date="2014" name="Front. Microbiol.">
        <title>High frequency of phylogenetically diverse reductive dehalogenase-homologous genes in deep subseafloor sedimentary metagenomes.</title>
        <authorList>
            <person name="Kawai M."/>
            <person name="Futagami T."/>
            <person name="Toyoda A."/>
            <person name="Takaki Y."/>
            <person name="Nishi S."/>
            <person name="Hori S."/>
            <person name="Arai W."/>
            <person name="Tsubouchi T."/>
            <person name="Morono Y."/>
            <person name="Uchiyama I."/>
            <person name="Ito T."/>
            <person name="Fujiyama A."/>
            <person name="Inagaki F."/>
            <person name="Takami H."/>
        </authorList>
    </citation>
    <scope>NUCLEOTIDE SEQUENCE</scope>
    <source>
        <strain evidence="7">Expedition CK06-06</strain>
    </source>
</reference>
<keyword evidence="2" id="KW-0812">Transmembrane</keyword>
<dbReference type="PROSITE" id="PS51779">
    <property type="entry name" value="POTRA"/>
    <property type="match status" value="1"/>
</dbReference>
<gene>
    <name evidence="7" type="ORF">S01H1_54829</name>
</gene>
<dbReference type="GO" id="GO:0019867">
    <property type="term" value="C:outer membrane"/>
    <property type="evidence" value="ECO:0007669"/>
    <property type="project" value="InterPro"/>
</dbReference>
<comment type="subcellular location">
    <subcellularLocation>
        <location evidence="1">Membrane</location>
    </subcellularLocation>
</comment>
<dbReference type="PANTHER" id="PTHR12815:SF47">
    <property type="entry name" value="TRANSLOCATION AND ASSEMBLY MODULE SUBUNIT TAMA"/>
    <property type="match status" value="1"/>
</dbReference>
<evidence type="ECO:0000256" key="2">
    <source>
        <dbReference type="ARBA" id="ARBA00022692"/>
    </source>
</evidence>
<dbReference type="EMBL" id="BARS01035596">
    <property type="protein sequence ID" value="GAG20341.1"/>
    <property type="molecule type" value="Genomic_DNA"/>
</dbReference>
<organism evidence="7">
    <name type="scientific">marine sediment metagenome</name>
    <dbReference type="NCBI Taxonomy" id="412755"/>
    <lineage>
        <taxon>unclassified sequences</taxon>
        <taxon>metagenomes</taxon>
        <taxon>ecological metagenomes</taxon>
    </lineage>
</organism>
<protein>
    <recommendedName>
        <fullName evidence="6">POTRA domain-containing protein</fullName>
    </recommendedName>
</protein>
<accession>X0X5Q8</accession>
<dbReference type="InterPro" id="IPR010827">
    <property type="entry name" value="BamA/TamA_POTRA"/>
</dbReference>